<keyword evidence="2" id="KW-0456">Lyase</keyword>
<dbReference type="InterPro" id="IPR026956">
    <property type="entry name" value="D-ser_dehydrat-like_dom"/>
</dbReference>
<protein>
    <submittedName>
        <fullName evidence="4">Alanine racemase</fullName>
        <ecNumber evidence="4">5.1.1.1</ecNumber>
    </submittedName>
</protein>
<evidence type="ECO:0000256" key="2">
    <source>
        <dbReference type="ARBA" id="ARBA00023239"/>
    </source>
</evidence>
<organism evidence="4 5">
    <name type="scientific">Sphingoaurantiacus capsulatus</name>
    <dbReference type="NCBI Taxonomy" id="1771310"/>
    <lineage>
        <taxon>Bacteria</taxon>
        <taxon>Pseudomonadati</taxon>
        <taxon>Pseudomonadota</taxon>
        <taxon>Alphaproteobacteria</taxon>
        <taxon>Sphingomonadales</taxon>
        <taxon>Sphingosinicellaceae</taxon>
        <taxon>Sphingoaurantiacus</taxon>
    </lineage>
</organism>
<dbReference type="SUPFAM" id="SSF51419">
    <property type="entry name" value="PLP-binding barrel"/>
    <property type="match status" value="1"/>
</dbReference>
<dbReference type="Proteomes" id="UP001595615">
    <property type="component" value="Unassembled WGS sequence"/>
</dbReference>
<reference evidence="5" key="1">
    <citation type="journal article" date="2019" name="Int. J. Syst. Evol. Microbiol.">
        <title>The Global Catalogue of Microorganisms (GCM) 10K type strain sequencing project: providing services to taxonomists for standard genome sequencing and annotation.</title>
        <authorList>
            <consortium name="The Broad Institute Genomics Platform"/>
            <consortium name="The Broad Institute Genome Sequencing Center for Infectious Disease"/>
            <person name="Wu L."/>
            <person name="Ma J."/>
        </authorList>
    </citation>
    <scope>NUCLEOTIDE SEQUENCE [LARGE SCALE GENOMIC DNA]</scope>
    <source>
        <strain evidence="5">KCTC 42644</strain>
    </source>
</reference>
<dbReference type="InterPro" id="IPR042208">
    <property type="entry name" value="D-ser_dehydrat-like_sf"/>
</dbReference>
<dbReference type="GO" id="GO:0008784">
    <property type="term" value="F:alanine racemase activity"/>
    <property type="evidence" value="ECO:0007669"/>
    <property type="project" value="UniProtKB-EC"/>
</dbReference>
<dbReference type="Pfam" id="PF01168">
    <property type="entry name" value="Ala_racemase_N"/>
    <property type="match status" value="1"/>
</dbReference>
<dbReference type="EMBL" id="JBHRXV010000011">
    <property type="protein sequence ID" value="MFC3713565.1"/>
    <property type="molecule type" value="Genomic_DNA"/>
</dbReference>
<evidence type="ECO:0000256" key="1">
    <source>
        <dbReference type="ARBA" id="ARBA00005323"/>
    </source>
</evidence>
<dbReference type="EC" id="5.1.1.1" evidence="4"/>
<evidence type="ECO:0000313" key="5">
    <source>
        <dbReference type="Proteomes" id="UP001595615"/>
    </source>
</evidence>
<keyword evidence="4" id="KW-0413">Isomerase</keyword>
<dbReference type="InterPro" id="IPR001608">
    <property type="entry name" value="Ala_racemase_N"/>
</dbReference>
<sequence length="402" mass="41715">MQTLPAFLARVTPPLTPALVVRRSALMRNLAAMQARCDAAGVALRAHGKMHKCSEVGRLQVAGGAVGLCCQTVGEAEAFAAAGIDDLLVTAPIAPWGAARLAALVATGVRISVVSDDDAQVDRLAEAARAADVVLNVVVDVDLGLHRAGCPPTEAVALARRIATSNALRFDGVQAYLGHLQHLADLDARRSANEAATAILAALVDSLNAEGLSPARVTGGGTGTFAYDLAAGVFTELQAGSYAFMDAEYDGCGAPDGEPWPFEPALFIAASIVSAQHKTHVTNDAGLKAVAVDGPPAKVVAGAPEGSRWFSMGDEHGGIAHPATFQQFAAAARDALTRDRTITVIDSDPAVPWPADAPKSGDLVWLQPGHCDPTVNLYDAIFVADEDGTLERWPIDARRVSG</sequence>
<dbReference type="Gene3D" id="3.20.20.10">
    <property type="entry name" value="Alanine racemase"/>
    <property type="match status" value="1"/>
</dbReference>
<dbReference type="InterPro" id="IPR051466">
    <property type="entry name" value="D-amino_acid_metab_enzyme"/>
</dbReference>
<dbReference type="Gene3D" id="2.40.37.20">
    <property type="entry name" value="D-serine dehydratase-like domain"/>
    <property type="match status" value="1"/>
</dbReference>
<gene>
    <name evidence="4" type="ORF">ACFOMD_13360</name>
</gene>
<name>A0ABV7XBM9_9SPHN</name>
<dbReference type="PANTHER" id="PTHR28004:SF2">
    <property type="entry name" value="D-SERINE DEHYDRATASE"/>
    <property type="match status" value="1"/>
</dbReference>
<comment type="similarity">
    <text evidence="1">Belongs to the DSD1 family.</text>
</comment>
<comment type="caution">
    <text evidence="4">The sequence shown here is derived from an EMBL/GenBank/DDBJ whole genome shotgun (WGS) entry which is preliminary data.</text>
</comment>
<dbReference type="InterPro" id="IPR029066">
    <property type="entry name" value="PLP-binding_barrel"/>
</dbReference>
<evidence type="ECO:0000313" key="4">
    <source>
        <dbReference type="EMBL" id="MFC3713565.1"/>
    </source>
</evidence>
<feature type="domain" description="D-serine dehydratase-like" evidence="3">
    <location>
        <begin position="265"/>
        <end position="385"/>
    </location>
</feature>
<dbReference type="Pfam" id="PF14031">
    <property type="entry name" value="D-ser_dehydrat"/>
    <property type="match status" value="1"/>
</dbReference>
<proteinExistence type="inferred from homology"/>
<dbReference type="SMART" id="SM01119">
    <property type="entry name" value="D-ser_dehydrat"/>
    <property type="match status" value="1"/>
</dbReference>
<accession>A0ABV7XBM9</accession>
<dbReference type="PANTHER" id="PTHR28004">
    <property type="entry name" value="ZGC:162816-RELATED"/>
    <property type="match status" value="1"/>
</dbReference>
<keyword evidence="5" id="KW-1185">Reference proteome</keyword>
<evidence type="ECO:0000259" key="3">
    <source>
        <dbReference type="SMART" id="SM01119"/>
    </source>
</evidence>